<evidence type="ECO:0000256" key="1">
    <source>
        <dbReference type="ARBA" id="ARBA00004651"/>
    </source>
</evidence>
<name>A0A1N7LJM0_9BACL</name>
<comment type="similarity">
    <text evidence="2">Belongs to the AzlC family.</text>
</comment>
<feature type="transmembrane region" description="Helical" evidence="8">
    <location>
        <begin position="208"/>
        <end position="226"/>
    </location>
</feature>
<dbReference type="AlphaFoldDB" id="A0A1N7LJM0"/>
<feature type="transmembrane region" description="Helical" evidence="8">
    <location>
        <begin position="131"/>
        <end position="150"/>
    </location>
</feature>
<organism evidence="9 10">
    <name type="scientific">Kroppenstedtia eburnea</name>
    <dbReference type="NCBI Taxonomy" id="714067"/>
    <lineage>
        <taxon>Bacteria</taxon>
        <taxon>Bacillati</taxon>
        <taxon>Bacillota</taxon>
        <taxon>Bacilli</taxon>
        <taxon>Bacillales</taxon>
        <taxon>Thermoactinomycetaceae</taxon>
        <taxon>Kroppenstedtia</taxon>
    </lineage>
</organism>
<keyword evidence="6 8" id="KW-1133">Transmembrane helix</keyword>
<gene>
    <name evidence="9" type="ORF">SAMN05421790_104211</name>
</gene>
<dbReference type="PANTHER" id="PTHR34979">
    <property type="entry name" value="INNER MEMBRANE PROTEIN YGAZ"/>
    <property type="match status" value="1"/>
</dbReference>
<feature type="transmembrane region" description="Helical" evidence="8">
    <location>
        <begin position="156"/>
        <end position="178"/>
    </location>
</feature>
<feature type="transmembrane region" description="Helical" evidence="8">
    <location>
        <begin position="12"/>
        <end position="33"/>
    </location>
</feature>
<sequence length="231" mass="24883">MTQRRGEWLRGCFTAVPIMVGYLPIAVTFGVIAQQTGVPALQTTLMSMLVYAGASQFMAVNMLTTGATGLEVVAATFVLNFRHFVMGLSLMNLLREFPSRWKLALSSGMTDETFAMASVRAGSEEEMSPRYVAGMMLGAYSSWVIGSLAGHLLSQVIPPTVSESMSIALYAMFIGLLVPSLRKEWQAGAVALSSMLLCWGFSRVLDDGWAIVLATILGGGIGSFWMKGEKS</sequence>
<dbReference type="Proteomes" id="UP000186795">
    <property type="component" value="Unassembled WGS sequence"/>
</dbReference>
<feature type="transmembrane region" description="Helical" evidence="8">
    <location>
        <begin position="185"/>
        <end position="202"/>
    </location>
</feature>
<evidence type="ECO:0000313" key="9">
    <source>
        <dbReference type="EMBL" id="SIS74006.1"/>
    </source>
</evidence>
<dbReference type="RefSeq" id="WP_076524511.1">
    <property type="nucleotide sequence ID" value="NZ_CP048103.1"/>
</dbReference>
<dbReference type="InterPro" id="IPR011606">
    <property type="entry name" value="Brnchd-chn_aa_trnsp_permease"/>
</dbReference>
<comment type="subcellular location">
    <subcellularLocation>
        <location evidence="1">Cell membrane</location>
        <topology evidence="1">Multi-pass membrane protein</topology>
    </subcellularLocation>
</comment>
<protein>
    <submittedName>
        <fullName evidence="9">4-azaleucine resistance probable transporter AzlC</fullName>
    </submittedName>
</protein>
<accession>A0A1N7LJM0</accession>
<evidence type="ECO:0000313" key="10">
    <source>
        <dbReference type="Proteomes" id="UP000186795"/>
    </source>
</evidence>
<dbReference type="GO" id="GO:1903785">
    <property type="term" value="P:L-valine transmembrane transport"/>
    <property type="evidence" value="ECO:0007669"/>
    <property type="project" value="TreeGrafter"/>
</dbReference>
<feature type="transmembrane region" description="Helical" evidence="8">
    <location>
        <begin position="53"/>
        <end position="81"/>
    </location>
</feature>
<dbReference type="Pfam" id="PF03591">
    <property type="entry name" value="AzlC"/>
    <property type="match status" value="1"/>
</dbReference>
<keyword evidence="7 8" id="KW-0472">Membrane</keyword>
<evidence type="ECO:0000256" key="5">
    <source>
        <dbReference type="ARBA" id="ARBA00022692"/>
    </source>
</evidence>
<evidence type="ECO:0000256" key="4">
    <source>
        <dbReference type="ARBA" id="ARBA00022475"/>
    </source>
</evidence>
<keyword evidence="10" id="KW-1185">Reference proteome</keyword>
<dbReference type="PANTHER" id="PTHR34979:SF1">
    <property type="entry name" value="INNER MEMBRANE PROTEIN YGAZ"/>
    <property type="match status" value="1"/>
</dbReference>
<evidence type="ECO:0000256" key="8">
    <source>
        <dbReference type="SAM" id="Phobius"/>
    </source>
</evidence>
<evidence type="ECO:0000256" key="3">
    <source>
        <dbReference type="ARBA" id="ARBA00022448"/>
    </source>
</evidence>
<evidence type="ECO:0000256" key="2">
    <source>
        <dbReference type="ARBA" id="ARBA00010735"/>
    </source>
</evidence>
<proteinExistence type="inferred from homology"/>
<dbReference type="GO" id="GO:0005886">
    <property type="term" value="C:plasma membrane"/>
    <property type="evidence" value="ECO:0007669"/>
    <property type="project" value="UniProtKB-SubCell"/>
</dbReference>
<keyword evidence="3" id="KW-0813">Transport</keyword>
<reference evidence="10" key="1">
    <citation type="submission" date="2017-01" db="EMBL/GenBank/DDBJ databases">
        <authorList>
            <person name="Varghese N."/>
            <person name="Submissions S."/>
        </authorList>
    </citation>
    <scope>NUCLEOTIDE SEQUENCE [LARGE SCALE GENOMIC DNA]</scope>
    <source>
        <strain evidence="10">DSM 45196</strain>
    </source>
</reference>
<evidence type="ECO:0000256" key="6">
    <source>
        <dbReference type="ARBA" id="ARBA00022989"/>
    </source>
</evidence>
<dbReference type="EMBL" id="FTOD01000004">
    <property type="protein sequence ID" value="SIS74006.1"/>
    <property type="molecule type" value="Genomic_DNA"/>
</dbReference>
<evidence type="ECO:0000256" key="7">
    <source>
        <dbReference type="ARBA" id="ARBA00023136"/>
    </source>
</evidence>
<keyword evidence="5 8" id="KW-0812">Transmembrane</keyword>
<keyword evidence="4" id="KW-1003">Cell membrane</keyword>